<name>A0A820F6R3_9BILA</name>
<dbReference type="InterPro" id="IPR011990">
    <property type="entry name" value="TPR-like_helical_dom_sf"/>
</dbReference>
<dbReference type="Proteomes" id="UP000663836">
    <property type="component" value="Unassembled WGS sequence"/>
</dbReference>
<feature type="non-terminal residue" evidence="1">
    <location>
        <position position="1"/>
    </location>
</feature>
<dbReference type="EMBL" id="CAJOBD010024522">
    <property type="protein sequence ID" value="CAF4260002.1"/>
    <property type="molecule type" value="Genomic_DNA"/>
</dbReference>
<dbReference type="AlphaFoldDB" id="A0A820F6R3"/>
<dbReference type="InterPro" id="IPR002885">
    <property type="entry name" value="PPR_rpt"/>
</dbReference>
<dbReference type="GO" id="GO:0003723">
    <property type="term" value="F:RNA binding"/>
    <property type="evidence" value="ECO:0007669"/>
    <property type="project" value="InterPro"/>
</dbReference>
<sequence>KTEKYYSMLSKVLNRRLTSLMFIIDYRMIFRSSSGLAIQMKLLNDSQQYEKAHELFDKYIKNNNQTFSNSTIIQALKACAKTRDIQRGFNIYHLISSRIHNDSYILTSLIHLYMQCGDVRHAESLFKKSANKSISMYGAMMKGEIYIFINIFHLSKLLSVDRPLIEKVDFMV</sequence>
<comment type="caution">
    <text evidence="1">The sequence shown here is derived from an EMBL/GenBank/DDBJ whole genome shotgun (WGS) entry which is preliminary data.</text>
</comment>
<evidence type="ECO:0008006" key="3">
    <source>
        <dbReference type="Google" id="ProtNLM"/>
    </source>
</evidence>
<proteinExistence type="predicted"/>
<dbReference type="GO" id="GO:0009451">
    <property type="term" value="P:RNA modification"/>
    <property type="evidence" value="ECO:0007669"/>
    <property type="project" value="InterPro"/>
</dbReference>
<accession>A0A820F6R3</accession>
<evidence type="ECO:0000313" key="2">
    <source>
        <dbReference type="Proteomes" id="UP000663836"/>
    </source>
</evidence>
<dbReference type="SUPFAM" id="SSF48452">
    <property type="entry name" value="TPR-like"/>
    <property type="match status" value="1"/>
</dbReference>
<organism evidence="1 2">
    <name type="scientific">Rotaria sordida</name>
    <dbReference type="NCBI Taxonomy" id="392033"/>
    <lineage>
        <taxon>Eukaryota</taxon>
        <taxon>Metazoa</taxon>
        <taxon>Spiralia</taxon>
        <taxon>Gnathifera</taxon>
        <taxon>Rotifera</taxon>
        <taxon>Eurotatoria</taxon>
        <taxon>Bdelloidea</taxon>
        <taxon>Philodinida</taxon>
        <taxon>Philodinidae</taxon>
        <taxon>Rotaria</taxon>
    </lineage>
</organism>
<dbReference type="PANTHER" id="PTHR47926">
    <property type="entry name" value="PENTATRICOPEPTIDE REPEAT-CONTAINING PROTEIN"/>
    <property type="match status" value="1"/>
</dbReference>
<dbReference type="PANTHER" id="PTHR47926:SF436">
    <property type="entry name" value="PENTATRICOPEPTIDE REPEAT-CONTAINING PROTEIN ELI1, CHLOROPLASTIC-LIKE ISOFORM X2"/>
    <property type="match status" value="1"/>
</dbReference>
<dbReference type="Gene3D" id="1.25.40.10">
    <property type="entry name" value="Tetratricopeptide repeat domain"/>
    <property type="match status" value="1"/>
</dbReference>
<gene>
    <name evidence="1" type="ORF">JBS370_LOCUS39036</name>
</gene>
<evidence type="ECO:0000313" key="1">
    <source>
        <dbReference type="EMBL" id="CAF4260002.1"/>
    </source>
</evidence>
<dbReference type="Pfam" id="PF01535">
    <property type="entry name" value="PPR"/>
    <property type="match status" value="1"/>
</dbReference>
<reference evidence="1" key="1">
    <citation type="submission" date="2021-02" db="EMBL/GenBank/DDBJ databases">
        <authorList>
            <person name="Nowell W R."/>
        </authorList>
    </citation>
    <scope>NUCLEOTIDE SEQUENCE</scope>
</reference>
<dbReference type="InterPro" id="IPR046960">
    <property type="entry name" value="PPR_At4g14850-like_plant"/>
</dbReference>
<protein>
    <recommendedName>
        <fullName evidence="3">Pentatricopeptide repeat-containing protein</fullName>
    </recommendedName>
</protein>